<dbReference type="Pfam" id="PF18878">
    <property type="entry name" value="PPE-PPW"/>
    <property type="match status" value="1"/>
</dbReference>
<feature type="domain" description="PPE-PPW subfamily C-terminal" evidence="4">
    <location>
        <begin position="424"/>
        <end position="471"/>
    </location>
</feature>
<dbReference type="Proteomes" id="UP000092683">
    <property type="component" value="Unassembled WGS sequence"/>
</dbReference>
<dbReference type="PANTHER" id="PTHR46766:SF1">
    <property type="entry name" value="GLUTAMINE-RICH PROTEIN 2"/>
    <property type="match status" value="1"/>
</dbReference>
<dbReference type="SUPFAM" id="SSF140459">
    <property type="entry name" value="PE/PPE dimer-like"/>
    <property type="match status" value="1"/>
</dbReference>
<evidence type="ECO:0008006" key="7">
    <source>
        <dbReference type="Google" id="ProtNLM"/>
    </source>
</evidence>
<feature type="region of interest" description="Disordered" evidence="2">
    <location>
        <begin position="436"/>
        <end position="490"/>
    </location>
</feature>
<dbReference type="OrthoDB" id="4753487at2"/>
<dbReference type="InterPro" id="IPR043641">
    <property type="entry name" value="PPE-PPW_C"/>
</dbReference>
<dbReference type="GO" id="GO:0052572">
    <property type="term" value="P:response to host immune response"/>
    <property type="evidence" value="ECO:0007669"/>
    <property type="project" value="TreeGrafter"/>
</dbReference>
<proteinExistence type="inferred from homology"/>
<accession>A0A1B9DCI8</accession>
<evidence type="ECO:0000313" key="6">
    <source>
        <dbReference type="Proteomes" id="UP000092683"/>
    </source>
</evidence>
<dbReference type="Pfam" id="PF00823">
    <property type="entry name" value="PPE"/>
    <property type="match status" value="1"/>
</dbReference>
<organism evidence="5 6">
    <name type="scientific">Mycobacterium malmoense</name>
    <dbReference type="NCBI Taxonomy" id="1780"/>
    <lineage>
        <taxon>Bacteria</taxon>
        <taxon>Bacillati</taxon>
        <taxon>Actinomycetota</taxon>
        <taxon>Actinomycetes</taxon>
        <taxon>Mycobacteriales</taxon>
        <taxon>Mycobacteriaceae</taxon>
        <taxon>Mycobacterium</taxon>
    </lineage>
</organism>
<dbReference type="EMBL" id="MBEE01000048">
    <property type="protein sequence ID" value="OCB60359.1"/>
    <property type="molecule type" value="Genomic_DNA"/>
</dbReference>
<feature type="domain" description="PPE" evidence="3">
    <location>
        <begin position="6"/>
        <end position="166"/>
    </location>
</feature>
<comment type="caution">
    <text evidence="5">The sequence shown here is derived from an EMBL/GenBank/DDBJ whole genome shotgun (WGS) entry which is preliminary data.</text>
</comment>
<evidence type="ECO:0000256" key="2">
    <source>
        <dbReference type="SAM" id="MobiDB-lite"/>
    </source>
</evidence>
<comment type="similarity">
    <text evidence="1">Belongs to the mycobacterial PPE family.</text>
</comment>
<dbReference type="PANTHER" id="PTHR46766">
    <property type="entry name" value="GLUTAMINE-RICH PROTEIN 2"/>
    <property type="match status" value="1"/>
</dbReference>
<dbReference type="AlphaFoldDB" id="A0A1B9DCI8"/>
<protein>
    <recommendedName>
        <fullName evidence="7">PPE family protein</fullName>
    </recommendedName>
</protein>
<feature type="region of interest" description="Disordered" evidence="2">
    <location>
        <begin position="289"/>
        <end position="341"/>
    </location>
</feature>
<dbReference type="RefSeq" id="WP_065479164.1">
    <property type="nucleotide sequence ID" value="NZ_MBEE01000048.1"/>
</dbReference>
<sequence length="490" mass="49187">MTMPIWAAFPPEVHSAALSSGPGPGSLLAAEQAWQALSAEYDTAAQELGDLLAAVQAGTWQGPSAEAYVAAHVPYLAWLLQNSANSTAAAREAETVAAAYTAALTAMPTLQEIEANHVAFAQLVATNFFGVNTIPIALNEMDYLRMWLQAATTMAIYEAVSQTAQTWVPPTAPPASWLGGLASWIGGGADQLSWWVTRVQEVAQELNVDLSQSGSNPSTVLNTLMGDPMLAAQVPHWAGEALYTFLPQVPQLTQLSVALIAPFVAIPAAGAAGLAGLAGLAGAAQPAPTLPGAASAPAPSHTGAPVAMAPGLNAPAPAPTTIPAHAPAPTAASVSATAPAPPTPGAPAFSYPYVVGPPGRGAGTDMRLGSPVAQRSAAPDAVAAPAASARREQSRHRRRTRPGLVDPGRRYEYLDSDGYAAYTVASTQGAGTIGGSGAAGSAGAGPAAGLATLTGDDSGRGPTVPMLPNGWAPATGGSATEGPVTSEDGD</sequence>
<evidence type="ECO:0000259" key="3">
    <source>
        <dbReference type="Pfam" id="PF00823"/>
    </source>
</evidence>
<feature type="region of interest" description="Disordered" evidence="2">
    <location>
        <begin position="373"/>
        <end position="409"/>
    </location>
</feature>
<gene>
    <name evidence="5" type="ORF">A5677_13970</name>
</gene>
<evidence type="ECO:0000256" key="1">
    <source>
        <dbReference type="ARBA" id="ARBA00010652"/>
    </source>
</evidence>
<reference evidence="5 6" key="1">
    <citation type="submission" date="2016-06" db="EMBL/GenBank/DDBJ databases">
        <authorList>
            <person name="Kjaerup R.B."/>
            <person name="Dalgaard T.S."/>
            <person name="Juul-Madsen H.R."/>
        </authorList>
    </citation>
    <scope>NUCLEOTIDE SEQUENCE [LARGE SCALE GENOMIC DNA]</scope>
    <source>
        <strain evidence="5 6">E3012</strain>
    </source>
</reference>
<dbReference type="InterPro" id="IPR038332">
    <property type="entry name" value="PPE_sf"/>
</dbReference>
<name>A0A1B9DCI8_MYCMA</name>
<evidence type="ECO:0000259" key="4">
    <source>
        <dbReference type="Pfam" id="PF18878"/>
    </source>
</evidence>
<feature type="compositionally biased region" description="Low complexity" evidence="2">
    <location>
        <begin position="319"/>
        <end position="338"/>
    </location>
</feature>
<feature type="compositionally biased region" description="Low complexity" evidence="2">
    <location>
        <begin position="373"/>
        <end position="388"/>
    </location>
</feature>
<dbReference type="InterPro" id="IPR000030">
    <property type="entry name" value="PPE_dom"/>
</dbReference>
<feature type="compositionally biased region" description="Low complexity" evidence="2">
    <location>
        <begin position="444"/>
        <end position="455"/>
    </location>
</feature>
<dbReference type="Gene3D" id="1.20.1260.20">
    <property type="entry name" value="PPE superfamily"/>
    <property type="match status" value="1"/>
</dbReference>
<evidence type="ECO:0000313" key="5">
    <source>
        <dbReference type="EMBL" id="OCB60359.1"/>
    </source>
</evidence>